<organism evidence="2">
    <name type="scientific">Hellea balneolensis</name>
    <dbReference type="NCBI Taxonomy" id="287478"/>
    <lineage>
        <taxon>Bacteria</taxon>
        <taxon>Pseudomonadati</taxon>
        <taxon>Pseudomonadota</taxon>
        <taxon>Alphaproteobacteria</taxon>
        <taxon>Maricaulales</taxon>
        <taxon>Robiginitomaculaceae</taxon>
        <taxon>Hellea</taxon>
    </lineage>
</organism>
<dbReference type="EMBL" id="DRMJ01000008">
    <property type="protein sequence ID" value="HHL41999.1"/>
    <property type="molecule type" value="Genomic_DNA"/>
</dbReference>
<feature type="region of interest" description="Disordered" evidence="1">
    <location>
        <begin position="74"/>
        <end position="93"/>
    </location>
</feature>
<feature type="compositionally biased region" description="Basic residues" evidence="1">
    <location>
        <begin position="76"/>
        <end position="93"/>
    </location>
</feature>
<proteinExistence type="predicted"/>
<sequence length="93" mass="10177">MQTKSPAFEDLANLMTNAFGAAKGVGDEVRAAARARAERVIADMDLVGRDEFEVTKLMLQNALKEIETLKAEVKSLKSKSKPKPRARKTSAKT</sequence>
<dbReference type="Proteomes" id="UP000885830">
    <property type="component" value="Unassembled WGS sequence"/>
</dbReference>
<comment type="caution">
    <text evidence="2">The sequence shown here is derived from an EMBL/GenBank/DDBJ whole genome shotgun (WGS) entry which is preliminary data.</text>
</comment>
<evidence type="ECO:0000256" key="1">
    <source>
        <dbReference type="SAM" id="MobiDB-lite"/>
    </source>
</evidence>
<accession>A0A7C5QQF8</accession>
<dbReference type="InterPro" id="IPR007475">
    <property type="entry name" value="UbiK"/>
</dbReference>
<name>A0A7C5QQF8_9PROT</name>
<dbReference type="Pfam" id="PF04380">
    <property type="entry name" value="BMFP"/>
    <property type="match status" value="1"/>
</dbReference>
<reference evidence="2" key="1">
    <citation type="journal article" date="2020" name="mSystems">
        <title>Genome- and Community-Level Interaction Insights into Carbon Utilization and Element Cycling Functions of Hydrothermarchaeota in Hydrothermal Sediment.</title>
        <authorList>
            <person name="Zhou Z."/>
            <person name="Liu Y."/>
            <person name="Xu W."/>
            <person name="Pan J."/>
            <person name="Luo Z.H."/>
            <person name="Li M."/>
        </authorList>
    </citation>
    <scope>NUCLEOTIDE SEQUENCE [LARGE SCALE GENOMIC DNA]</scope>
    <source>
        <strain evidence="2">HyVt-485</strain>
    </source>
</reference>
<evidence type="ECO:0000313" key="2">
    <source>
        <dbReference type="EMBL" id="HHL41999.1"/>
    </source>
</evidence>
<gene>
    <name evidence="2" type="ORF">ENJ42_00130</name>
</gene>
<protein>
    <submittedName>
        <fullName evidence="2">Accessory factor UbiK family protein</fullName>
    </submittedName>
</protein>
<dbReference type="AlphaFoldDB" id="A0A7C5QQF8"/>